<organism evidence="2 3">
    <name type="scientific">Dechloromonas agitata</name>
    <dbReference type="NCBI Taxonomy" id="73030"/>
    <lineage>
        <taxon>Bacteria</taxon>
        <taxon>Pseudomonadati</taxon>
        <taxon>Pseudomonadota</taxon>
        <taxon>Betaproteobacteria</taxon>
        <taxon>Rhodocyclales</taxon>
        <taxon>Azonexaceae</taxon>
        <taxon>Dechloromonas</taxon>
    </lineage>
</organism>
<sequence>MRRFRLILAILVLPFGMPAQADEKELLAAIKQGNWPIVKQETERLASAGNAWGLYM</sequence>
<evidence type="ECO:0000313" key="3">
    <source>
        <dbReference type="Proteomes" id="UP000718593"/>
    </source>
</evidence>
<name>A0A930BTF9_9RHOO</name>
<proteinExistence type="predicted"/>
<evidence type="ECO:0000256" key="1">
    <source>
        <dbReference type="SAM" id="SignalP"/>
    </source>
</evidence>
<dbReference type="AlphaFoldDB" id="A0A930BTF9"/>
<protein>
    <submittedName>
        <fullName evidence="2">Uncharacterized protein</fullName>
    </submittedName>
</protein>
<feature type="signal peptide" evidence="1">
    <location>
        <begin position="1"/>
        <end position="21"/>
    </location>
</feature>
<feature type="chain" id="PRO_5037135642" evidence="1">
    <location>
        <begin position="22"/>
        <end position="56"/>
    </location>
</feature>
<reference evidence="2" key="1">
    <citation type="submission" date="2020-04" db="EMBL/GenBank/DDBJ databases">
        <title>Deep metagenomics examines the oral microbiome during advanced dental caries in children, revealing novel taxa and co-occurrences with host molecules.</title>
        <authorList>
            <person name="Baker J.L."/>
            <person name="Morton J.T."/>
            <person name="Dinis M."/>
            <person name="Alvarez R."/>
            <person name="Tran N.C."/>
            <person name="Knight R."/>
            <person name="Edlund A."/>
        </authorList>
    </citation>
    <scope>NUCLEOTIDE SEQUENCE</scope>
    <source>
        <strain evidence="2">JCVI_32_bin.24</strain>
    </source>
</reference>
<keyword evidence="1" id="KW-0732">Signal</keyword>
<gene>
    <name evidence="2" type="ORF">HXL68_10950</name>
</gene>
<accession>A0A930BTF9</accession>
<comment type="caution">
    <text evidence="2">The sequence shown here is derived from an EMBL/GenBank/DDBJ whole genome shotgun (WGS) entry which is preliminary data.</text>
</comment>
<feature type="non-terminal residue" evidence="2">
    <location>
        <position position="56"/>
    </location>
</feature>
<dbReference type="EMBL" id="JABZMI010000227">
    <property type="protein sequence ID" value="MBF1165545.1"/>
    <property type="molecule type" value="Genomic_DNA"/>
</dbReference>
<dbReference type="Proteomes" id="UP000718593">
    <property type="component" value="Unassembled WGS sequence"/>
</dbReference>
<evidence type="ECO:0000313" key="2">
    <source>
        <dbReference type="EMBL" id="MBF1165545.1"/>
    </source>
</evidence>